<evidence type="ECO:0000313" key="6">
    <source>
        <dbReference type="Proteomes" id="UP000007148"/>
    </source>
</evidence>
<keyword evidence="3" id="KW-0808">Transferase</keyword>
<reference evidence="5 6" key="1">
    <citation type="journal article" date="2011" name="PLoS Pathog.">
        <title>Endophytic Life Strategies Decoded by Genome and Transcriptome Analyses of the Mutualistic Root Symbiont Piriformospora indica.</title>
        <authorList>
            <person name="Zuccaro A."/>
            <person name="Lahrmann U."/>
            <person name="Guldener U."/>
            <person name="Langen G."/>
            <person name="Pfiffi S."/>
            <person name="Biedenkopf D."/>
            <person name="Wong P."/>
            <person name="Samans B."/>
            <person name="Grimm C."/>
            <person name="Basiewicz M."/>
            <person name="Murat C."/>
            <person name="Martin F."/>
            <person name="Kogel K.H."/>
        </authorList>
    </citation>
    <scope>NUCLEOTIDE SEQUENCE [LARGE SCALE GENOMIC DNA]</scope>
    <source>
        <strain evidence="5 6">DSM 11827</strain>
    </source>
</reference>
<dbReference type="Pfam" id="PF08241">
    <property type="entry name" value="Methyltransf_11"/>
    <property type="match status" value="1"/>
</dbReference>
<dbReference type="OrthoDB" id="66144at2759"/>
<dbReference type="InterPro" id="IPR051052">
    <property type="entry name" value="Diverse_substrate_MTase"/>
</dbReference>
<dbReference type="PANTHER" id="PTHR44942">
    <property type="entry name" value="METHYLTRANSF_11 DOMAIN-CONTAINING PROTEIN"/>
    <property type="match status" value="1"/>
</dbReference>
<dbReference type="Gene3D" id="3.40.50.150">
    <property type="entry name" value="Vaccinia Virus protein VP39"/>
    <property type="match status" value="1"/>
</dbReference>
<comment type="caution">
    <text evidence="5">The sequence shown here is derived from an EMBL/GenBank/DDBJ whole genome shotgun (WGS) entry which is preliminary data.</text>
</comment>
<dbReference type="OMA" id="WRATFDT"/>
<evidence type="ECO:0000256" key="3">
    <source>
        <dbReference type="ARBA" id="ARBA00022679"/>
    </source>
</evidence>
<evidence type="ECO:0000259" key="4">
    <source>
        <dbReference type="Pfam" id="PF08241"/>
    </source>
</evidence>
<keyword evidence="6" id="KW-1185">Reference proteome</keyword>
<dbReference type="InterPro" id="IPR013216">
    <property type="entry name" value="Methyltransf_11"/>
</dbReference>
<accession>G4T664</accession>
<dbReference type="GO" id="GO:0008757">
    <property type="term" value="F:S-adenosylmethionine-dependent methyltransferase activity"/>
    <property type="evidence" value="ECO:0007669"/>
    <property type="project" value="InterPro"/>
</dbReference>
<comment type="similarity">
    <text evidence="1">Belongs to the methyltransferase superfamily.</text>
</comment>
<dbReference type="SUPFAM" id="SSF53335">
    <property type="entry name" value="S-adenosyl-L-methionine-dependent methyltransferases"/>
    <property type="match status" value="1"/>
</dbReference>
<organism evidence="5 6">
    <name type="scientific">Serendipita indica (strain DSM 11827)</name>
    <name type="common">Root endophyte fungus</name>
    <name type="synonym">Piriformospora indica</name>
    <dbReference type="NCBI Taxonomy" id="1109443"/>
    <lineage>
        <taxon>Eukaryota</taxon>
        <taxon>Fungi</taxon>
        <taxon>Dikarya</taxon>
        <taxon>Basidiomycota</taxon>
        <taxon>Agaricomycotina</taxon>
        <taxon>Agaricomycetes</taxon>
        <taxon>Sebacinales</taxon>
        <taxon>Serendipitaceae</taxon>
        <taxon>Serendipita</taxon>
    </lineage>
</organism>
<dbReference type="CDD" id="cd02440">
    <property type="entry name" value="AdoMet_MTases"/>
    <property type="match status" value="1"/>
</dbReference>
<proteinExistence type="inferred from homology"/>
<dbReference type="Proteomes" id="UP000007148">
    <property type="component" value="Unassembled WGS sequence"/>
</dbReference>
<dbReference type="EMBL" id="CAFZ01000006">
    <property type="protein sequence ID" value="CCA66813.1"/>
    <property type="molecule type" value="Genomic_DNA"/>
</dbReference>
<dbReference type="eggNOG" id="KOG3010">
    <property type="taxonomic scope" value="Eukaryota"/>
</dbReference>
<feature type="domain" description="Methyltransferase type 11" evidence="4">
    <location>
        <begin position="49"/>
        <end position="149"/>
    </location>
</feature>
<dbReference type="PANTHER" id="PTHR44942:SF4">
    <property type="entry name" value="METHYLTRANSFERASE TYPE 11 DOMAIN-CONTAINING PROTEIN"/>
    <property type="match status" value="1"/>
</dbReference>
<evidence type="ECO:0000313" key="5">
    <source>
        <dbReference type="EMBL" id="CCA66813.1"/>
    </source>
</evidence>
<sequence>MSTVHDVAKAGFGTGTNELYDRARPSYPPEALEFMRSNLSQSKTPLSVVEIGSGTGIFTRALLAHPAWKVLVQTLRAVEPSEGMRSVFLQKTQDPRVSCDEGTFTQTNESDESADVLFIAQAFHWAHPNYDEAMKEIARVLKPDGVAFFIWNMEDRQTGWVAKVRDLYEAYEEDTPQFRLNKWEAAFQTPSYLSHFDAPVRFETEWHVPTTITGVQERVLSKSYITQIPPEAKSKLAEEIEATLRESEKAWIQEEAGIFEYPYKTTVIAMKKSN</sequence>
<evidence type="ECO:0000256" key="1">
    <source>
        <dbReference type="ARBA" id="ARBA00008361"/>
    </source>
</evidence>
<dbReference type="GO" id="GO:0032259">
    <property type="term" value="P:methylation"/>
    <property type="evidence" value="ECO:0007669"/>
    <property type="project" value="UniProtKB-KW"/>
</dbReference>
<keyword evidence="2" id="KW-0489">Methyltransferase</keyword>
<evidence type="ECO:0000256" key="2">
    <source>
        <dbReference type="ARBA" id="ARBA00022603"/>
    </source>
</evidence>
<dbReference type="FunCoup" id="G4T664">
    <property type="interactions" value="195"/>
</dbReference>
<dbReference type="InParanoid" id="G4T664"/>
<dbReference type="STRING" id="1109443.G4T664"/>
<name>G4T664_SERID</name>
<gene>
    <name evidence="5" type="ORF">PIIN_00576</name>
</gene>
<dbReference type="InterPro" id="IPR029063">
    <property type="entry name" value="SAM-dependent_MTases_sf"/>
</dbReference>
<protein>
    <recommendedName>
        <fullName evidence="4">Methyltransferase type 11 domain-containing protein</fullName>
    </recommendedName>
</protein>
<dbReference type="AlphaFoldDB" id="G4T664"/>
<dbReference type="HOGENOM" id="CLU_049344_3_1_1"/>